<dbReference type="Pfam" id="PF07992">
    <property type="entry name" value="Pyr_redox_2"/>
    <property type="match status" value="1"/>
</dbReference>
<dbReference type="PANTHER" id="PTHR42949">
    <property type="entry name" value="ANAEROBIC GLYCEROL-3-PHOSPHATE DEHYDROGENASE SUBUNIT B"/>
    <property type="match status" value="1"/>
</dbReference>
<name>A0A6J6SLB2_9ZZZZ</name>
<evidence type="ECO:0000256" key="1">
    <source>
        <dbReference type="ARBA" id="ARBA00023002"/>
    </source>
</evidence>
<feature type="domain" description="FAD/NAD(P)-binding" evidence="2">
    <location>
        <begin position="6"/>
        <end position="99"/>
    </location>
</feature>
<protein>
    <submittedName>
        <fullName evidence="3">Unannotated protein</fullName>
    </submittedName>
</protein>
<proteinExistence type="predicted"/>
<evidence type="ECO:0000313" key="3">
    <source>
        <dbReference type="EMBL" id="CAB4735528.1"/>
    </source>
</evidence>
<reference evidence="3" key="1">
    <citation type="submission" date="2020-05" db="EMBL/GenBank/DDBJ databases">
        <authorList>
            <person name="Chiriac C."/>
            <person name="Salcher M."/>
            <person name="Ghai R."/>
            <person name="Kavagutti S V."/>
        </authorList>
    </citation>
    <scope>NUCLEOTIDE SEQUENCE</scope>
</reference>
<keyword evidence="1" id="KW-0560">Oxidoreductase</keyword>
<organism evidence="3">
    <name type="scientific">freshwater metagenome</name>
    <dbReference type="NCBI Taxonomy" id="449393"/>
    <lineage>
        <taxon>unclassified sequences</taxon>
        <taxon>metagenomes</taxon>
        <taxon>ecological metagenomes</taxon>
    </lineage>
</organism>
<sequence length="245" mass="26470">MSGHIVAKVEGDEKVESASFNKLAGSGSQTFKVDAITIGYGFIPSNEIARALGCAHEVDKRWRYLGAKKSFYGSTNVPNVWIAGDGSGINGAQVAQTSGNLLADALLAQEGIRKSLSGRISNLVNNFRLRNQLGFQKVLWKIFDAPIFTDELAEEETVVCRCLSISFAQIKAGISEDTLSAGASKRISRVGMGRCQGRYCSPVIQKLISENSGYELDERSGFAPQMPIKPVEIGVVAYSQEPTNE</sequence>
<accession>A0A6J6SLB2</accession>
<dbReference type="Gene3D" id="3.50.50.60">
    <property type="entry name" value="FAD/NAD(P)-binding domain"/>
    <property type="match status" value="2"/>
</dbReference>
<dbReference type="InterPro" id="IPR041854">
    <property type="entry name" value="BFD-like_2Fe2S-bd_dom_sf"/>
</dbReference>
<gene>
    <name evidence="3" type="ORF">UFOPK2782_00599</name>
</gene>
<dbReference type="PANTHER" id="PTHR42949:SF3">
    <property type="entry name" value="ANAEROBIC GLYCEROL-3-PHOSPHATE DEHYDROGENASE SUBUNIT B"/>
    <property type="match status" value="1"/>
</dbReference>
<evidence type="ECO:0000259" key="2">
    <source>
        <dbReference type="Pfam" id="PF07992"/>
    </source>
</evidence>
<dbReference type="CDD" id="cd19946">
    <property type="entry name" value="GlpA-like_Fer2_BFD-like"/>
    <property type="match status" value="1"/>
</dbReference>
<dbReference type="InterPro" id="IPR023753">
    <property type="entry name" value="FAD/NAD-binding_dom"/>
</dbReference>
<dbReference type="InterPro" id="IPR051691">
    <property type="entry name" value="Metab_Enz_Cyan_OpOx_G3PDH"/>
</dbReference>
<dbReference type="Gene3D" id="1.10.10.1100">
    <property type="entry name" value="BFD-like [2Fe-2S]-binding domain"/>
    <property type="match status" value="1"/>
</dbReference>
<dbReference type="EMBL" id="CAEZYS010000061">
    <property type="protein sequence ID" value="CAB4735528.1"/>
    <property type="molecule type" value="Genomic_DNA"/>
</dbReference>
<dbReference type="SUPFAM" id="SSF51905">
    <property type="entry name" value="FAD/NAD(P)-binding domain"/>
    <property type="match status" value="1"/>
</dbReference>
<dbReference type="GO" id="GO:0016491">
    <property type="term" value="F:oxidoreductase activity"/>
    <property type="evidence" value="ECO:0007669"/>
    <property type="project" value="UniProtKB-KW"/>
</dbReference>
<dbReference type="InterPro" id="IPR036188">
    <property type="entry name" value="FAD/NAD-bd_sf"/>
</dbReference>
<dbReference type="AlphaFoldDB" id="A0A6J6SLB2"/>